<feature type="region of interest" description="Disordered" evidence="9">
    <location>
        <begin position="934"/>
        <end position="1006"/>
    </location>
</feature>
<feature type="region of interest" description="Disordered" evidence="9">
    <location>
        <begin position="1"/>
        <end position="67"/>
    </location>
</feature>
<evidence type="ECO:0000256" key="6">
    <source>
        <dbReference type="ARBA" id="ARBA00023136"/>
    </source>
</evidence>
<evidence type="ECO:0000259" key="10">
    <source>
        <dbReference type="Pfam" id="PF04547"/>
    </source>
</evidence>
<feature type="compositionally biased region" description="Polar residues" evidence="9">
    <location>
        <begin position="980"/>
        <end position="1006"/>
    </location>
</feature>
<dbReference type="GO" id="GO:0005254">
    <property type="term" value="F:chloride channel activity"/>
    <property type="evidence" value="ECO:0007669"/>
    <property type="project" value="TreeGrafter"/>
</dbReference>
<sequence length="1006" mass="115845">MASPVHDPLTAIEMEERAGLINHATGSPARSIPSSSPSSTAGLDNMARSPTASSRMGSDEAEVTSEVTSIDASEVFFSAPDLRLPESSGPHGLYMSDGIRRIDYVLSYSITDPNIEAERQRLRNEFEKNLEEEGLELERDWVDPRPVLDNESDGENQLKEGSKRTYFVRIHAPWEVLTRHAEISQVRMPIKSPAVPVPAQGVLQKVTACLERLLDPFRLSEEVEARFKPKKFTCPFNRERETMFDIKEPASFFRPHVRSRIAYSILLRNKFGHGATEFDNASDLNGIAKALALGMYDGAYPLHDGDYDQKAIKNDRKVLYEQWARFRCFLRYQPVDLIRDYFGSKIGFYFAWLGFYTWMLFPAAILGLVVFIYGIVTMWWENQVSDEICNDYFNLTMCPLCDKFCGYWSLGESCQSAMASHLFDNPATVFFAIFMSLWSTMFLELWKRRRHALQYLWDLQTFRQEEERPRPQFEAQVRHTKRNWITQEDEPWLPFIYRIPRYMLSAVLVLFAIALAVGAVFGVIMYRISVQASLALNRNELIATNANLVTTATAATINLTIILVLNMIYSHIAEFLTELEQPRTETEFDDSFTFKMFLLQFVNYYSAIFYIAFFKGRLIGRPGKYEYTLGYRQEECSPSGCLVELCMQLGITMAGSQLIANNLREIFLPKILVWLNFRWLIKAMAGKSEEERKKTGLSRWELDYLHVDIGPRGLFFEYLEMVIQFGFVSLFVAAFPLAPLLALINNILEIRLDAQKFVCSLRRPMVGRAADIGVWYYILEAISTISVCTNAFVIAFTSEFIPRLVYTRVYSPDGSLNGYLNFSLSYFEVKDFSEKNTPRNPFHLGNNVTFCRYRDLREPPWSEYPYEYSNAFWHVLAARLAFVVVFQNITFLLTRFLDLLIPDTSYDLQDAIKMEEQLVSRAILDFELQRTKQRQRHNRFRRQQTAPPDEEEQHSPTTPATPDHHVDSWEANLHKRVSGISPSRSQNLTPGRGQPSGTSSDYESTV</sequence>
<feature type="transmembrane region" description="Helical" evidence="8">
    <location>
        <begin position="592"/>
        <end position="613"/>
    </location>
</feature>
<dbReference type="OrthoDB" id="296386at2759"/>
<keyword evidence="6 8" id="KW-0472">Membrane</keyword>
<dbReference type="InterPro" id="IPR032394">
    <property type="entry name" value="Anoct_dimer"/>
</dbReference>
<evidence type="ECO:0000256" key="4">
    <source>
        <dbReference type="ARBA" id="ARBA00022692"/>
    </source>
</evidence>
<feature type="transmembrane region" description="Helical" evidence="8">
    <location>
        <begin position="349"/>
        <end position="376"/>
    </location>
</feature>
<evidence type="ECO:0000313" key="13">
    <source>
        <dbReference type="Proteomes" id="UP000838412"/>
    </source>
</evidence>
<feature type="compositionally biased region" description="Low complexity" evidence="9">
    <location>
        <begin position="27"/>
        <end position="39"/>
    </location>
</feature>
<proteinExistence type="inferred from homology"/>
<feature type="domain" description="Anoctamin transmembrane" evidence="10">
    <location>
        <begin position="338"/>
        <end position="913"/>
    </location>
</feature>
<keyword evidence="7" id="KW-0325">Glycoprotein</keyword>
<keyword evidence="3" id="KW-1003">Cell membrane</keyword>
<evidence type="ECO:0000256" key="2">
    <source>
        <dbReference type="ARBA" id="ARBA00009671"/>
    </source>
</evidence>
<accession>A0A8J9ZCR6</accession>
<dbReference type="GO" id="GO:0046983">
    <property type="term" value="F:protein dimerization activity"/>
    <property type="evidence" value="ECO:0007669"/>
    <property type="project" value="InterPro"/>
</dbReference>
<feature type="transmembrane region" description="Helical" evidence="8">
    <location>
        <begin position="548"/>
        <end position="572"/>
    </location>
</feature>
<dbReference type="InterPro" id="IPR049452">
    <property type="entry name" value="Anoctamin_TM"/>
</dbReference>
<dbReference type="InterPro" id="IPR007632">
    <property type="entry name" value="Anoctamin"/>
</dbReference>
<dbReference type="GO" id="GO:0005886">
    <property type="term" value="C:plasma membrane"/>
    <property type="evidence" value="ECO:0007669"/>
    <property type="project" value="UniProtKB-SubCell"/>
</dbReference>
<feature type="transmembrane region" description="Helical" evidence="8">
    <location>
        <begin position="502"/>
        <end position="528"/>
    </location>
</feature>
<reference evidence="12" key="1">
    <citation type="submission" date="2022-01" db="EMBL/GenBank/DDBJ databases">
        <authorList>
            <person name="Braso-Vives M."/>
        </authorList>
    </citation>
    <scope>NUCLEOTIDE SEQUENCE</scope>
</reference>
<dbReference type="Pfam" id="PF04547">
    <property type="entry name" value="Anoctamin"/>
    <property type="match status" value="1"/>
</dbReference>
<dbReference type="EMBL" id="OV696703">
    <property type="protein sequence ID" value="CAH1250808.1"/>
    <property type="molecule type" value="Genomic_DNA"/>
</dbReference>
<evidence type="ECO:0000256" key="8">
    <source>
        <dbReference type="RuleBase" id="RU280814"/>
    </source>
</evidence>
<comment type="similarity">
    <text evidence="2 8">Belongs to the anoctamin family.</text>
</comment>
<keyword evidence="4 8" id="KW-0812">Transmembrane</keyword>
<dbReference type="PANTHER" id="PTHR12308:SF84">
    <property type="entry name" value="ANOCTAMIN"/>
    <property type="match status" value="1"/>
</dbReference>
<evidence type="ECO:0000256" key="7">
    <source>
        <dbReference type="ARBA" id="ARBA00023180"/>
    </source>
</evidence>
<evidence type="ECO:0000259" key="11">
    <source>
        <dbReference type="Pfam" id="PF16178"/>
    </source>
</evidence>
<keyword evidence="13" id="KW-1185">Reference proteome</keyword>
<feature type="transmembrane region" description="Helical" evidence="8">
    <location>
        <begin position="427"/>
        <end position="446"/>
    </location>
</feature>
<feature type="domain" description="Anoctamin dimerisation" evidence="11">
    <location>
        <begin position="94"/>
        <end position="335"/>
    </location>
</feature>
<evidence type="ECO:0000256" key="1">
    <source>
        <dbReference type="ARBA" id="ARBA00004651"/>
    </source>
</evidence>
<protein>
    <recommendedName>
        <fullName evidence="8">Anoctamin</fullName>
    </recommendedName>
</protein>
<dbReference type="PANTHER" id="PTHR12308">
    <property type="entry name" value="ANOCTAMIN"/>
    <property type="match status" value="1"/>
</dbReference>
<feature type="transmembrane region" description="Helical" evidence="8">
    <location>
        <begin position="721"/>
        <end position="744"/>
    </location>
</feature>
<evidence type="ECO:0000313" key="12">
    <source>
        <dbReference type="EMBL" id="CAH1250808.1"/>
    </source>
</evidence>
<organism evidence="12 13">
    <name type="scientific">Branchiostoma lanceolatum</name>
    <name type="common">Common lancelet</name>
    <name type="synonym">Amphioxus lanceolatum</name>
    <dbReference type="NCBI Taxonomy" id="7740"/>
    <lineage>
        <taxon>Eukaryota</taxon>
        <taxon>Metazoa</taxon>
        <taxon>Chordata</taxon>
        <taxon>Cephalochordata</taxon>
        <taxon>Leptocardii</taxon>
        <taxon>Amphioxiformes</taxon>
        <taxon>Branchiostomatidae</taxon>
        <taxon>Branchiostoma</taxon>
    </lineage>
</organism>
<comment type="subcellular location">
    <subcellularLocation>
        <location evidence="1">Cell membrane</location>
        <topology evidence="1">Multi-pass membrane protein</topology>
    </subcellularLocation>
    <subcellularLocation>
        <location evidence="8">Membrane</location>
        <topology evidence="8">Multi-pass membrane protein</topology>
    </subcellularLocation>
</comment>
<evidence type="ECO:0000256" key="9">
    <source>
        <dbReference type="SAM" id="MobiDB-lite"/>
    </source>
</evidence>
<evidence type="ECO:0000256" key="5">
    <source>
        <dbReference type="ARBA" id="ARBA00022989"/>
    </source>
</evidence>
<comment type="caution">
    <text evidence="8">Lacks conserved residue(s) required for the propagation of feature annotation.</text>
</comment>
<evidence type="ECO:0000256" key="3">
    <source>
        <dbReference type="ARBA" id="ARBA00022475"/>
    </source>
</evidence>
<gene>
    <name evidence="12" type="primary">ANO1</name>
    <name evidence="12" type="ORF">BLAG_LOCUS11406</name>
</gene>
<name>A0A8J9ZCR6_BRALA</name>
<dbReference type="Pfam" id="PF16178">
    <property type="entry name" value="Anoct_dimer"/>
    <property type="match status" value="1"/>
</dbReference>
<feature type="transmembrane region" description="Helical" evidence="8">
    <location>
        <begin position="774"/>
        <end position="796"/>
    </location>
</feature>
<dbReference type="Proteomes" id="UP000838412">
    <property type="component" value="Chromosome 18"/>
</dbReference>
<dbReference type="AlphaFoldDB" id="A0A8J9ZCR6"/>
<keyword evidence="5 8" id="KW-1133">Transmembrane helix</keyword>